<dbReference type="InterPro" id="IPR003146">
    <property type="entry name" value="M14A_act_pep"/>
</dbReference>
<dbReference type="EMBL" id="KQ982650">
    <property type="protein sequence ID" value="KYQ52885.1"/>
    <property type="molecule type" value="Genomic_DNA"/>
</dbReference>
<comment type="cofactor">
    <cofactor evidence="1">
        <name>Zn(2+)</name>
        <dbReference type="ChEBI" id="CHEBI:29105"/>
    </cofactor>
</comment>
<evidence type="ECO:0000256" key="11">
    <source>
        <dbReference type="PROSITE-ProRule" id="PRU01379"/>
    </source>
</evidence>
<keyword evidence="8" id="KW-0862">Zinc</keyword>
<dbReference type="SUPFAM" id="SSF54897">
    <property type="entry name" value="Protease propeptides/inhibitors"/>
    <property type="match status" value="1"/>
</dbReference>
<dbReference type="Proteomes" id="UP000075809">
    <property type="component" value="Unassembled WGS sequence"/>
</dbReference>
<dbReference type="SUPFAM" id="SSF53187">
    <property type="entry name" value="Zn-dependent exopeptidases"/>
    <property type="match status" value="1"/>
</dbReference>
<dbReference type="PRINTS" id="PR00765">
    <property type="entry name" value="CRBOXYPTASEA"/>
</dbReference>
<evidence type="ECO:0000313" key="15">
    <source>
        <dbReference type="Proteomes" id="UP000075809"/>
    </source>
</evidence>
<dbReference type="Pfam" id="PF00246">
    <property type="entry name" value="Peptidase_M14"/>
    <property type="match status" value="1"/>
</dbReference>
<dbReference type="STRING" id="64791.A0A151WYW3"/>
<dbReference type="GO" id="GO:0005615">
    <property type="term" value="C:extracellular space"/>
    <property type="evidence" value="ECO:0007669"/>
    <property type="project" value="TreeGrafter"/>
</dbReference>
<name>A0A151WYW3_9HYME</name>
<dbReference type="CDD" id="cd03860">
    <property type="entry name" value="M14_CP_A-B_like"/>
    <property type="match status" value="1"/>
</dbReference>
<feature type="chain" id="PRO_5007591546" evidence="12">
    <location>
        <begin position="27"/>
        <end position="580"/>
    </location>
</feature>
<keyword evidence="15" id="KW-1185">Reference proteome</keyword>
<dbReference type="Gene3D" id="3.40.630.10">
    <property type="entry name" value="Zn peptidases"/>
    <property type="match status" value="1"/>
</dbReference>
<dbReference type="InterPro" id="IPR057246">
    <property type="entry name" value="CARBOXYPEPT_ZN_1"/>
</dbReference>
<keyword evidence="9" id="KW-0482">Metalloprotease</keyword>
<evidence type="ECO:0000256" key="8">
    <source>
        <dbReference type="ARBA" id="ARBA00022833"/>
    </source>
</evidence>
<evidence type="ECO:0000256" key="2">
    <source>
        <dbReference type="ARBA" id="ARBA00005988"/>
    </source>
</evidence>
<dbReference type="InterPro" id="IPR036990">
    <property type="entry name" value="M14A-like_propep"/>
</dbReference>
<evidence type="ECO:0000259" key="13">
    <source>
        <dbReference type="PROSITE" id="PS52035"/>
    </source>
</evidence>
<dbReference type="Pfam" id="PF02244">
    <property type="entry name" value="Propep_M14"/>
    <property type="match status" value="1"/>
</dbReference>
<evidence type="ECO:0000256" key="4">
    <source>
        <dbReference type="ARBA" id="ARBA00022670"/>
    </source>
</evidence>
<evidence type="ECO:0000256" key="6">
    <source>
        <dbReference type="ARBA" id="ARBA00022729"/>
    </source>
</evidence>
<dbReference type="SMART" id="SM00631">
    <property type="entry name" value="Zn_pept"/>
    <property type="match status" value="1"/>
</dbReference>
<dbReference type="InterPro" id="IPR000834">
    <property type="entry name" value="Peptidase_M14"/>
</dbReference>
<keyword evidence="5" id="KW-0479">Metal-binding</keyword>
<protein>
    <submittedName>
        <fullName evidence="14">Carboxypeptidase B</fullName>
    </submittedName>
</protein>
<dbReference type="GO" id="GO:0006508">
    <property type="term" value="P:proteolysis"/>
    <property type="evidence" value="ECO:0007669"/>
    <property type="project" value="UniProtKB-KW"/>
</dbReference>
<dbReference type="GO" id="GO:0008270">
    <property type="term" value="F:zinc ion binding"/>
    <property type="evidence" value="ECO:0007669"/>
    <property type="project" value="InterPro"/>
</dbReference>
<sequence>MSAGVESILCVILGVSGILMPHPANSISYRGNYTVKHLQYDHLEQRIIKKEKTLDKESGLQDVRNNQEMHPYLNSKDGEEERLLFAEASNHLQNTPREFSWDDDDYRGFSLFGLVESMLSVVASGLSTVVSSIVGTEKKDSRSGTRRINYKNYHLIRAFPNTEYQATDLRDLRDAEPEDIKFWSFPNPNRTSDMIVAPDLVNDVKDYLRDKKINFKVLISDIQKTISYQNPKMSKEQREDLVTIQGHTMTWKRYHRYGDIVRYLEHLAFRYPAIVELITIGHSYEGQPIKMAKVSTGLNKEGEKKPAIWIDAGMHGREWIGTAVATYILSQLVEKNSSYTKLLNNSDWMILPVVNPDGYEYSHVSDRFWRKTRSNHVESQNDSRYTPSNLLQFVTHYTRWFWTTCEGVDPNRNFAYHWGEDKEGGASSDPCHETYSGPFAFSEPETKAMADYILANKQHIRMYLTLHSYSQMWLVPWGYTRSKPSDYSDLMNIARKAINAISKVHGTNYQLGPATELMYLTSGASDDWAKGMASIKYAYTVELRDRGTYGFLLPATQIVPTAREIWAGIRAIARLVTCNS</sequence>
<proteinExistence type="inferred from homology"/>
<evidence type="ECO:0000256" key="7">
    <source>
        <dbReference type="ARBA" id="ARBA00022801"/>
    </source>
</evidence>
<reference evidence="14 15" key="1">
    <citation type="submission" date="2015-09" db="EMBL/GenBank/DDBJ databases">
        <title>Trachymyrmex zeteki WGS genome.</title>
        <authorList>
            <person name="Nygaard S."/>
            <person name="Hu H."/>
            <person name="Boomsma J."/>
            <person name="Zhang G."/>
        </authorList>
    </citation>
    <scope>NUCLEOTIDE SEQUENCE [LARGE SCALE GENOMIC DNA]</scope>
    <source>
        <strain evidence="14">Tzet28-1</strain>
        <tissue evidence="14">Whole body</tissue>
    </source>
</reference>
<feature type="active site" description="Proton donor/acceptor" evidence="11">
    <location>
        <position position="542"/>
    </location>
</feature>
<evidence type="ECO:0000256" key="5">
    <source>
        <dbReference type="ARBA" id="ARBA00022723"/>
    </source>
</evidence>
<keyword evidence="4" id="KW-0645">Protease</keyword>
<evidence type="ECO:0000256" key="3">
    <source>
        <dbReference type="ARBA" id="ARBA00022645"/>
    </source>
</evidence>
<dbReference type="GO" id="GO:0004181">
    <property type="term" value="F:metallocarboxypeptidase activity"/>
    <property type="evidence" value="ECO:0007669"/>
    <property type="project" value="InterPro"/>
</dbReference>
<gene>
    <name evidence="14" type="ORF">ALC60_07963</name>
</gene>
<organism evidence="14 15">
    <name type="scientific">Mycetomoellerius zeteki</name>
    <dbReference type="NCBI Taxonomy" id="64791"/>
    <lineage>
        <taxon>Eukaryota</taxon>
        <taxon>Metazoa</taxon>
        <taxon>Ecdysozoa</taxon>
        <taxon>Arthropoda</taxon>
        <taxon>Hexapoda</taxon>
        <taxon>Insecta</taxon>
        <taxon>Pterygota</taxon>
        <taxon>Neoptera</taxon>
        <taxon>Endopterygota</taxon>
        <taxon>Hymenoptera</taxon>
        <taxon>Apocrita</taxon>
        <taxon>Aculeata</taxon>
        <taxon>Formicoidea</taxon>
        <taxon>Formicidae</taxon>
        <taxon>Myrmicinae</taxon>
        <taxon>Mycetomoellerius</taxon>
    </lineage>
</organism>
<feature type="domain" description="Peptidase M14" evidence="13">
    <location>
        <begin position="253"/>
        <end position="576"/>
    </location>
</feature>
<keyword evidence="7" id="KW-0378">Hydrolase</keyword>
<dbReference type="PANTHER" id="PTHR11705">
    <property type="entry name" value="PROTEASE FAMILY M14 CARBOXYPEPTIDASE A,B"/>
    <property type="match status" value="1"/>
</dbReference>
<dbReference type="Gene3D" id="3.30.70.340">
    <property type="entry name" value="Metallocarboxypeptidase-like"/>
    <property type="match status" value="1"/>
</dbReference>
<evidence type="ECO:0000256" key="9">
    <source>
        <dbReference type="ARBA" id="ARBA00023049"/>
    </source>
</evidence>
<keyword evidence="6 12" id="KW-0732">Signal</keyword>
<evidence type="ECO:0000256" key="10">
    <source>
        <dbReference type="ARBA" id="ARBA00023157"/>
    </source>
</evidence>
<dbReference type="PROSITE" id="PS52035">
    <property type="entry name" value="PEPTIDASE_M14"/>
    <property type="match status" value="1"/>
</dbReference>
<evidence type="ECO:0000256" key="12">
    <source>
        <dbReference type="SAM" id="SignalP"/>
    </source>
</evidence>
<dbReference type="InterPro" id="IPR057247">
    <property type="entry name" value="CARBOXYPEPT_ZN_2"/>
</dbReference>
<dbReference type="PROSITE" id="PS00132">
    <property type="entry name" value="CARBOXYPEPT_ZN_1"/>
    <property type="match status" value="1"/>
</dbReference>
<evidence type="ECO:0000256" key="1">
    <source>
        <dbReference type="ARBA" id="ARBA00001947"/>
    </source>
</evidence>
<keyword evidence="3 14" id="KW-0121">Carboxypeptidase</keyword>
<feature type="signal peptide" evidence="12">
    <location>
        <begin position="1"/>
        <end position="26"/>
    </location>
</feature>
<comment type="similarity">
    <text evidence="2 11">Belongs to the peptidase M14 family.</text>
</comment>
<dbReference type="FunFam" id="3.40.630.10:FF:000056">
    <property type="entry name" value="Zinc carboxypeptidase"/>
    <property type="match status" value="1"/>
</dbReference>
<dbReference type="PANTHER" id="PTHR11705:SF89">
    <property type="entry name" value="PEPTIDASE M14 CARBOXYPEPTIDASE A DOMAIN-CONTAINING PROTEIN"/>
    <property type="match status" value="1"/>
</dbReference>
<evidence type="ECO:0000313" key="14">
    <source>
        <dbReference type="EMBL" id="KYQ52885.1"/>
    </source>
</evidence>
<dbReference type="PROSITE" id="PS00133">
    <property type="entry name" value="CARBOXYPEPT_ZN_2"/>
    <property type="match status" value="1"/>
</dbReference>
<keyword evidence="10" id="KW-1015">Disulfide bond</keyword>
<accession>A0A151WYW3</accession>
<dbReference type="AlphaFoldDB" id="A0A151WYW3"/>